<dbReference type="EMBL" id="BMUU01000015">
    <property type="protein sequence ID" value="GGY61473.1"/>
    <property type="molecule type" value="Genomic_DNA"/>
</dbReference>
<evidence type="ECO:0000313" key="3">
    <source>
        <dbReference type="EMBL" id="GGY61473.1"/>
    </source>
</evidence>
<dbReference type="Pfam" id="PF04149">
    <property type="entry name" value="DUF397"/>
    <property type="match status" value="1"/>
</dbReference>
<protein>
    <recommendedName>
        <fullName evidence="2">DUF397 domain-containing protein</fullName>
    </recommendedName>
</protein>
<reference evidence="4" key="1">
    <citation type="journal article" date="2019" name="Int. J. Syst. Evol. Microbiol.">
        <title>The Global Catalogue of Microorganisms (GCM) 10K type strain sequencing project: providing services to taxonomists for standard genome sequencing and annotation.</title>
        <authorList>
            <consortium name="The Broad Institute Genomics Platform"/>
            <consortium name="The Broad Institute Genome Sequencing Center for Infectious Disease"/>
            <person name="Wu L."/>
            <person name="Ma J."/>
        </authorList>
    </citation>
    <scope>NUCLEOTIDE SEQUENCE [LARGE SCALE GENOMIC DNA]</scope>
    <source>
        <strain evidence="4">JCM 4594</strain>
    </source>
</reference>
<feature type="domain" description="DUF397" evidence="2">
    <location>
        <begin position="25"/>
        <end position="75"/>
    </location>
</feature>
<comment type="caution">
    <text evidence="3">The sequence shown here is derived from an EMBL/GenBank/DDBJ whole genome shotgun (WGS) entry which is preliminary data.</text>
</comment>
<dbReference type="InterPro" id="IPR007278">
    <property type="entry name" value="DUF397"/>
</dbReference>
<accession>A0ABQ3AN29</accession>
<name>A0ABQ3AN29_9ACTN</name>
<evidence type="ECO:0000313" key="4">
    <source>
        <dbReference type="Proteomes" id="UP000600946"/>
    </source>
</evidence>
<feature type="region of interest" description="Disordered" evidence="1">
    <location>
        <begin position="1"/>
        <end position="25"/>
    </location>
</feature>
<gene>
    <name evidence="3" type="ORF">GCM10010326_65350</name>
</gene>
<proteinExistence type="predicted"/>
<evidence type="ECO:0000259" key="2">
    <source>
        <dbReference type="Pfam" id="PF04149"/>
    </source>
</evidence>
<organism evidence="3 4">
    <name type="scientific">Streptomyces xanthochromogenes</name>
    <dbReference type="NCBI Taxonomy" id="67384"/>
    <lineage>
        <taxon>Bacteria</taxon>
        <taxon>Bacillati</taxon>
        <taxon>Actinomycetota</taxon>
        <taxon>Actinomycetes</taxon>
        <taxon>Kitasatosporales</taxon>
        <taxon>Streptomycetaceae</taxon>
        <taxon>Streptomyces</taxon>
    </lineage>
</organism>
<sequence>MRNPADSAVDGRAQGHGAPSRDGFAWRKSSYSLPEGSCVEIARPSRGRVLFRDSKVVGGPVLEAAAPAVELFTDALVQGTL</sequence>
<keyword evidence="4" id="KW-1185">Reference proteome</keyword>
<evidence type="ECO:0000256" key="1">
    <source>
        <dbReference type="SAM" id="MobiDB-lite"/>
    </source>
</evidence>
<dbReference type="GeneID" id="96295836"/>
<dbReference type="RefSeq" id="WP_161255264.1">
    <property type="nucleotide sequence ID" value="NZ_BMUU01000015.1"/>
</dbReference>
<dbReference type="Proteomes" id="UP000600946">
    <property type="component" value="Unassembled WGS sequence"/>
</dbReference>